<evidence type="ECO:0000313" key="2">
    <source>
        <dbReference type="Proteomes" id="UP000322244"/>
    </source>
</evidence>
<name>A0A5A7S6E7_9NOCA</name>
<organism evidence="1 2">
    <name type="scientific">Antrihabitans cavernicola</name>
    <dbReference type="NCBI Taxonomy" id="2495913"/>
    <lineage>
        <taxon>Bacteria</taxon>
        <taxon>Bacillati</taxon>
        <taxon>Actinomycetota</taxon>
        <taxon>Actinomycetes</taxon>
        <taxon>Mycobacteriales</taxon>
        <taxon>Nocardiaceae</taxon>
        <taxon>Antrihabitans</taxon>
    </lineage>
</organism>
<comment type="caution">
    <text evidence="1">The sequence shown here is derived from an EMBL/GenBank/DDBJ whole genome shotgun (WGS) entry which is preliminary data.</text>
</comment>
<dbReference type="OrthoDB" id="4618973at2"/>
<dbReference type="InterPro" id="IPR019587">
    <property type="entry name" value="Polyketide_cyclase/dehydratase"/>
</dbReference>
<dbReference type="InterPro" id="IPR023393">
    <property type="entry name" value="START-like_dom_sf"/>
</dbReference>
<dbReference type="RefSeq" id="WP_149432552.1">
    <property type="nucleotide sequence ID" value="NZ_VLNY01000015.1"/>
</dbReference>
<protein>
    <submittedName>
        <fullName evidence="1">SRPBCC family protein</fullName>
    </submittedName>
</protein>
<dbReference type="EMBL" id="VLNY01000015">
    <property type="protein sequence ID" value="KAA0019456.1"/>
    <property type="molecule type" value="Genomic_DNA"/>
</dbReference>
<dbReference type="Proteomes" id="UP000322244">
    <property type="component" value="Unassembled WGS sequence"/>
</dbReference>
<keyword evidence="2" id="KW-1185">Reference proteome</keyword>
<reference evidence="1 2" key="1">
    <citation type="submission" date="2019-07" db="EMBL/GenBank/DDBJ databases">
        <title>Rhodococcus cavernicolus sp. nov., isolated from a cave.</title>
        <authorList>
            <person name="Lee S.D."/>
        </authorList>
    </citation>
    <scope>NUCLEOTIDE SEQUENCE [LARGE SCALE GENOMIC DNA]</scope>
    <source>
        <strain evidence="1 2">C1-24</strain>
    </source>
</reference>
<dbReference type="CDD" id="cd07812">
    <property type="entry name" value="SRPBCC"/>
    <property type="match status" value="1"/>
</dbReference>
<dbReference type="Gene3D" id="3.30.530.20">
    <property type="match status" value="1"/>
</dbReference>
<accession>A0A5A7S6E7</accession>
<sequence>MTRTMTVSDSVVVAATPDAVYDKVSDPTLMGRWSPENRGARVMGEQGKTHVGMTFIGRNKRGAARWVTQCTVTAADQGERFEFRVGAIGVKVPRLPAPIATWEYRFEAVPEGTRVTETWTDDRTRWPDPVANVFDKIVTSGKTFADFQSKNIHITLRNLAKAFGPAQG</sequence>
<gene>
    <name evidence="1" type="ORF">FOY51_22695</name>
</gene>
<dbReference type="SUPFAM" id="SSF55961">
    <property type="entry name" value="Bet v1-like"/>
    <property type="match status" value="1"/>
</dbReference>
<dbReference type="Pfam" id="PF10604">
    <property type="entry name" value="Polyketide_cyc2"/>
    <property type="match status" value="1"/>
</dbReference>
<dbReference type="AlphaFoldDB" id="A0A5A7S6E7"/>
<proteinExistence type="predicted"/>
<evidence type="ECO:0000313" key="1">
    <source>
        <dbReference type="EMBL" id="KAA0019456.1"/>
    </source>
</evidence>